<keyword evidence="10 12" id="KW-1133">Transmembrane helix</keyword>
<evidence type="ECO:0000256" key="7">
    <source>
        <dbReference type="ARBA" id="ARBA00022679"/>
    </source>
</evidence>
<dbReference type="GO" id="GO:0031501">
    <property type="term" value="C:mannosyltransferase complex"/>
    <property type="evidence" value="ECO:0007669"/>
    <property type="project" value="TreeGrafter"/>
</dbReference>
<keyword evidence="8 12" id="KW-0812">Transmembrane</keyword>
<dbReference type="InterPro" id="IPR007315">
    <property type="entry name" value="PIG-V/Gpi18"/>
</dbReference>
<evidence type="ECO:0000256" key="12">
    <source>
        <dbReference type="RuleBase" id="RU363112"/>
    </source>
</evidence>
<dbReference type="EC" id="2.4.1.-" evidence="12"/>
<protein>
    <recommendedName>
        <fullName evidence="4 12">GPI mannosyltransferase 2</fullName>
        <ecNumber evidence="12">2.4.1.-</ecNumber>
    </recommendedName>
</protein>
<feature type="transmembrane region" description="Helical" evidence="12">
    <location>
        <begin position="138"/>
        <end position="158"/>
    </location>
</feature>
<accession>A0A8H3I5Q9</accession>
<dbReference type="Proteomes" id="UP000664169">
    <property type="component" value="Unassembled WGS sequence"/>
</dbReference>
<evidence type="ECO:0000313" key="13">
    <source>
        <dbReference type="EMBL" id="CAF9915937.1"/>
    </source>
</evidence>
<keyword evidence="5 12" id="KW-0337">GPI-anchor biosynthesis</keyword>
<keyword evidence="14" id="KW-1185">Reference proteome</keyword>
<organism evidence="13 14">
    <name type="scientific">Gomphillus americanus</name>
    <dbReference type="NCBI Taxonomy" id="1940652"/>
    <lineage>
        <taxon>Eukaryota</taxon>
        <taxon>Fungi</taxon>
        <taxon>Dikarya</taxon>
        <taxon>Ascomycota</taxon>
        <taxon>Pezizomycotina</taxon>
        <taxon>Lecanoromycetes</taxon>
        <taxon>OSLEUM clade</taxon>
        <taxon>Ostropomycetidae</taxon>
        <taxon>Ostropales</taxon>
        <taxon>Graphidaceae</taxon>
        <taxon>Gomphilloideae</taxon>
        <taxon>Gomphillus</taxon>
    </lineage>
</organism>
<dbReference type="GO" id="GO:0000009">
    <property type="term" value="F:alpha-1,6-mannosyltransferase activity"/>
    <property type="evidence" value="ECO:0007669"/>
    <property type="project" value="InterPro"/>
</dbReference>
<evidence type="ECO:0000256" key="9">
    <source>
        <dbReference type="ARBA" id="ARBA00022824"/>
    </source>
</evidence>
<comment type="caution">
    <text evidence="13">The sequence shown here is derived from an EMBL/GenBank/DDBJ whole genome shotgun (WGS) entry which is preliminary data.</text>
</comment>
<evidence type="ECO:0000256" key="2">
    <source>
        <dbReference type="ARBA" id="ARBA00004687"/>
    </source>
</evidence>
<evidence type="ECO:0000313" key="14">
    <source>
        <dbReference type="Proteomes" id="UP000664169"/>
    </source>
</evidence>
<comment type="subcellular location">
    <subcellularLocation>
        <location evidence="1 12">Endoplasmic reticulum membrane</location>
        <topology evidence="1 12">Multi-pass membrane protein</topology>
    </subcellularLocation>
</comment>
<dbReference type="EMBL" id="CAJPDQ010000010">
    <property type="protein sequence ID" value="CAF9915937.1"/>
    <property type="molecule type" value="Genomic_DNA"/>
</dbReference>
<feature type="transmembrane region" description="Helical" evidence="12">
    <location>
        <begin position="192"/>
        <end position="209"/>
    </location>
</feature>
<evidence type="ECO:0000256" key="6">
    <source>
        <dbReference type="ARBA" id="ARBA00022676"/>
    </source>
</evidence>
<dbReference type="AlphaFoldDB" id="A0A8H3I5Q9"/>
<comment type="pathway">
    <text evidence="2 12">Glycolipid biosynthesis; glycosylphosphatidylinositol-anchor biosynthesis.</text>
</comment>
<proteinExistence type="inferred from homology"/>
<feature type="transmembrane region" description="Helical" evidence="12">
    <location>
        <begin position="241"/>
        <end position="262"/>
    </location>
</feature>
<evidence type="ECO:0000256" key="1">
    <source>
        <dbReference type="ARBA" id="ARBA00004477"/>
    </source>
</evidence>
<feature type="transmembrane region" description="Helical" evidence="12">
    <location>
        <begin position="352"/>
        <end position="369"/>
    </location>
</feature>
<dbReference type="GO" id="GO:0005789">
    <property type="term" value="C:endoplasmic reticulum membrane"/>
    <property type="evidence" value="ECO:0007669"/>
    <property type="project" value="UniProtKB-SubCell"/>
</dbReference>
<evidence type="ECO:0000256" key="3">
    <source>
        <dbReference type="ARBA" id="ARBA00008698"/>
    </source>
</evidence>
<evidence type="ECO:0000256" key="10">
    <source>
        <dbReference type="ARBA" id="ARBA00022989"/>
    </source>
</evidence>
<keyword evidence="9 12" id="KW-0256">Endoplasmic reticulum</keyword>
<dbReference type="OrthoDB" id="10252502at2759"/>
<dbReference type="GO" id="GO:0006506">
    <property type="term" value="P:GPI anchor biosynthetic process"/>
    <property type="evidence" value="ECO:0007669"/>
    <property type="project" value="UniProtKB-UniPathway"/>
</dbReference>
<name>A0A8H3I5Q9_9LECA</name>
<dbReference type="UniPathway" id="UPA00196"/>
<feature type="transmembrane region" description="Helical" evidence="12">
    <location>
        <begin position="410"/>
        <end position="428"/>
    </location>
</feature>
<keyword evidence="11 12" id="KW-0472">Membrane</keyword>
<reference evidence="13" key="1">
    <citation type="submission" date="2021-03" db="EMBL/GenBank/DDBJ databases">
        <authorList>
            <person name="Tagirdzhanova G."/>
        </authorList>
    </citation>
    <scope>NUCLEOTIDE SEQUENCE</scope>
</reference>
<evidence type="ECO:0000256" key="4">
    <source>
        <dbReference type="ARBA" id="ARBA00013795"/>
    </source>
</evidence>
<dbReference type="Pfam" id="PF04188">
    <property type="entry name" value="Mannosyl_trans2"/>
    <property type="match status" value="1"/>
</dbReference>
<feature type="transmembrane region" description="Helical" evidence="12">
    <location>
        <begin position="310"/>
        <end position="331"/>
    </location>
</feature>
<dbReference type="PANTHER" id="PTHR12468">
    <property type="entry name" value="GPI MANNOSYLTRANSFERASE 2"/>
    <property type="match status" value="1"/>
</dbReference>
<keyword evidence="6 12" id="KW-0328">Glycosyltransferase</keyword>
<comment type="similarity">
    <text evidence="3 12">Belongs to the PIGV family.</text>
</comment>
<evidence type="ECO:0000256" key="11">
    <source>
        <dbReference type="ARBA" id="ARBA00023136"/>
    </source>
</evidence>
<comment type="function">
    <text evidence="12">Mannosyltransferase involved in glycosylphosphatidylinositol-anchor biosynthesis.</text>
</comment>
<keyword evidence="7 12" id="KW-0808">Transferase</keyword>
<dbReference type="PANTHER" id="PTHR12468:SF2">
    <property type="entry name" value="GPI MANNOSYLTRANSFERASE 2"/>
    <property type="match status" value="1"/>
</dbReference>
<gene>
    <name evidence="13" type="ORF">GOMPHAMPRED_000903</name>
</gene>
<feature type="transmembrane region" description="Helical" evidence="12">
    <location>
        <begin position="105"/>
        <end position="126"/>
    </location>
</feature>
<evidence type="ECO:0000256" key="8">
    <source>
        <dbReference type="ARBA" id="ARBA00022692"/>
    </source>
</evidence>
<feature type="transmembrane region" description="Helical" evidence="12">
    <location>
        <begin position="12"/>
        <end position="30"/>
    </location>
</feature>
<sequence length="431" mass="48094">MSKAPREHEKAKLIIIFLTWKAFLLVLAYLSPSPGYDTSTVLLGPINSPLPGKLVRWDAIYYSVVASRGYLFEQEWAFGWGYSQLLRVIASFLGTSDSVFPIREAWVGIVVSHVSHLISVIALYDMSQKLFKHKSDALTLPYLASILHILSPAGIFLSAPYSESLFSCLSFLGYSCFTNAMLKQGSSIKKDALYLLSASFMALAASTRGNGLLNGLLFLSEALYCFVDIVRHGISIGRLHYLILIGICGCLVGIGNIVPQYLASLEFCSAEVSPQRPWCEAVFPSIYNFVQAHYWNAGFLKYWTLPNLPLFLFAIPCTSLFIRSSIWVWSMDLQGIDSRTPQAFRAKATRQILQALALPQIALVVLIMSRYHVQIITRLSSGYVVWYWWIAKSLSEIKGIGYGKVAKMAIVWMVVYGILQCVLFASFLPPA</sequence>
<dbReference type="GO" id="GO:0004376">
    <property type="term" value="F:GPI mannosyltransferase activity"/>
    <property type="evidence" value="ECO:0007669"/>
    <property type="project" value="InterPro"/>
</dbReference>
<evidence type="ECO:0000256" key="5">
    <source>
        <dbReference type="ARBA" id="ARBA00022502"/>
    </source>
</evidence>